<feature type="compositionally biased region" description="Low complexity" evidence="10">
    <location>
        <begin position="670"/>
        <end position="685"/>
    </location>
</feature>
<keyword evidence="4" id="KW-0677">Repeat</keyword>
<dbReference type="InParanoid" id="H2U2A6"/>
<proteinExistence type="predicted"/>
<evidence type="ECO:0000256" key="9">
    <source>
        <dbReference type="ARBA" id="ARBA00076677"/>
    </source>
</evidence>
<dbReference type="GeneTree" id="ENSGT00910000144283"/>
<organism evidence="11 12">
    <name type="scientific">Takifugu rubripes</name>
    <name type="common">Japanese pufferfish</name>
    <name type="synonym">Fugu rubripes</name>
    <dbReference type="NCBI Taxonomy" id="31033"/>
    <lineage>
        <taxon>Eukaryota</taxon>
        <taxon>Metazoa</taxon>
        <taxon>Chordata</taxon>
        <taxon>Craniata</taxon>
        <taxon>Vertebrata</taxon>
        <taxon>Euteleostomi</taxon>
        <taxon>Actinopterygii</taxon>
        <taxon>Neopterygii</taxon>
        <taxon>Teleostei</taxon>
        <taxon>Neoteleostei</taxon>
        <taxon>Acanthomorphata</taxon>
        <taxon>Eupercaria</taxon>
        <taxon>Tetraodontiformes</taxon>
        <taxon>Tetradontoidea</taxon>
        <taxon>Tetraodontidae</taxon>
        <taxon>Takifugu</taxon>
    </lineage>
</organism>
<dbReference type="CDD" id="cd23766">
    <property type="entry name" value="IQCG"/>
    <property type="match status" value="1"/>
</dbReference>
<dbReference type="OMA" id="SPGHCKA"/>
<evidence type="ECO:0000313" key="11">
    <source>
        <dbReference type="Ensembl" id="ENSTRUP00000031067.3"/>
    </source>
</evidence>
<keyword evidence="12" id="KW-1185">Reference proteome</keyword>
<reference evidence="11 12" key="1">
    <citation type="journal article" date="2011" name="Genome Biol. Evol.">
        <title>Integration of the genetic map and genome assembly of fugu facilitates insights into distinct features of genome evolution in teleosts and mammals.</title>
        <authorList>
            <person name="Kai W."/>
            <person name="Kikuchi K."/>
            <person name="Tohari S."/>
            <person name="Chew A.K."/>
            <person name="Tay A."/>
            <person name="Fujiwara A."/>
            <person name="Hosoya S."/>
            <person name="Suetake H."/>
            <person name="Naruse K."/>
            <person name="Brenner S."/>
            <person name="Suzuki Y."/>
            <person name="Venkatesh B."/>
        </authorList>
    </citation>
    <scope>NUCLEOTIDE SEQUENCE [LARGE SCALE GENOMIC DNA]</scope>
</reference>
<dbReference type="GO" id="GO:0005813">
    <property type="term" value="C:centrosome"/>
    <property type="evidence" value="ECO:0007669"/>
    <property type="project" value="UniProtKB-SubCell"/>
</dbReference>
<dbReference type="InterPro" id="IPR000048">
    <property type="entry name" value="IQ_motif_EF-hand-BS"/>
</dbReference>
<dbReference type="InterPro" id="IPR032675">
    <property type="entry name" value="LRR_dom_sf"/>
</dbReference>
<evidence type="ECO:0000256" key="8">
    <source>
        <dbReference type="ARBA" id="ARBA00068862"/>
    </source>
</evidence>
<protein>
    <recommendedName>
        <fullName evidence="8">Centrosomal protein of 97 kDa</fullName>
    </recommendedName>
    <alternativeName>
        <fullName evidence="9">Leucine-rich repeat and IQ domain-containing protein 2</fullName>
    </alternativeName>
</protein>
<name>H2U2A6_TAKRU</name>
<dbReference type="InterPro" id="IPR050576">
    <property type="entry name" value="Cilia_flagella_integrity"/>
</dbReference>
<dbReference type="FunFam" id="3.80.10.10:FF:000165">
    <property type="entry name" value="Centrosomal protein of 97 kDa"/>
    <property type="match status" value="1"/>
</dbReference>
<dbReference type="AlphaFoldDB" id="H2U2A6"/>
<reference evidence="11" key="2">
    <citation type="submission" date="2025-08" db="UniProtKB">
        <authorList>
            <consortium name="Ensembl"/>
        </authorList>
    </citation>
    <scope>IDENTIFICATION</scope>
</reference>
<sequence length="685" mass="75661">MFEGAVVDLSTRGMQKLDPNFICSDDTHTLILDGNHIMKLDHLERSPGLQQLSVASNRLVRMMGVCRLTQLKILNLPNNSIGYIEGLRDLPHLEWLNLSGNNIKVIEQLNNCVSLKHLDLSDNNILAIGDLTKLLSLKTLLLHGNSITTLRTVPAHLPAHLSILSLAENEIRDLNEVSYLASLHNIEQLSVMSNPCVMATPSLPGFDYRPYVLSWSLNLKVLDGYVVSQKEGLKAEWLYSHGKGRSYRPGQHNQLVHYLATVCPLTSSAALETAENAKLEKILSKQRLHQRQLLEETRRSCTSPPRPTQLDVKTNSSPQGEPVVQLNTWVGTDSSHMLLPVVSSTRLRDDHIYLEEGQAEEDKQSGSILSSDSIFLPFTSDLDPQMTHSESEDETETFEPDSLAPKWPENPATDSETSPDVGNAGKEPPIDSEIGADKASLKEAHKAAIKIQSWWRGQHTRRCHPVAREVRSEIRLHRMQEHIVYLVQQQYEEERLNRLLQEEAVKFLWKQLQSMHQWRESVEQQLSRITQAVAPVPMPHAAPCEAAPPAACSMEIPPSTDISYPDSGFQSTSGQHSVAGDSFLSSGTTDSLKTVRALSPVPSGFASDGAVSADCSLLEQYLSSIQQREEEEAEDAASDRTDTPQPSPPLPSNIKHSASPPQDAGDKGAEAAPTEEPAPDAEATL</sequence>
<comment type="function">
    <text evidence="7">Acts as a key negative regulator of ciliogenesis in collaboration with CCP110 by capping the mother centriole thereby preventing cilia formation. Required for recruitment of CCP110 to the centrosome.</text>
</comment>
<evidence type="ECO:0000256" key="2">
    <source>
        <dbReference type="ARBA" id="ARBA00022490"/>
    </source>
</evidence>
<feature type="region of interest" description="Disordered" evidence="10">
    <location>
        <begin position="626"/>
        <end position="685"/>
    </location>
</feature>
<comment type="subcellular location">
    <subcellularLocation>
        <location evidence="1">Cytoplasm</location>
        <location evidence="1">Cytoskeleton</location>
        <location evidence="1">Microtubule organizing center</location>
        <location evidence="1">Centrosome</location>
    </subcellularLocation>
</comment>
<dbReference type="InterPro" id="IPR003591">
    <property type="entry name" value="Leu-rich_rpt_typical-subtyp"/>
</dbReference>
<dbReference type="PANTHER" id="PTHR45973">
    <property type="entry name" value="PROTEIN PHOSPHATASE 1 REGULATORY SUBUNIT SDS22-RELATED"/>
    <property type="match status" value="1"/>
</dbReference>
<evidence type="ECO:0000256" key="3">
    <source>
        <dbReference type="ARBA" id="ARBA00022614"/>
    </source>
</evidence>
<accession>H2U2A6</accession>
<dbReference type="Gene3D" id="3.80.10.10">
    <property type="entry name" value="Ribonuclease Inhibitor"/>
    <property type="match status" value="2"/>
</dbReference>
<dbReference type="SMART" id="SM00365">
    <property type="entry name" value="LRR_SD22"/>
    <property type="match status" value="4"/>
</dbReference>
<dbReference type="eggNOG" id="KOG0531">
    <property type="taxonomic scope" value="Eukaryota"/>
</dbReference>
<keyword evidence="6" id="KW-0206">Cytoskeleton</keyword>
<evidence type="ECO:0000256" key="6">
    <source>
        <dbReference type="ARBA" id="ARBA00023212"/>
    </source>
</evidence>
<reference evidence="11" key="3">
    <citation type="submission" date="2025-09" db="UniProtKB">
        <authorList>
            <consortium name="Ensembl"/>
        </authorList>
    </citation>
    <scope>IDENTIFICATION</scope>
</reference>
<evidence type="ECO:0000256" key="10">
    <source>
        <dbReference type="SAM" id="MobiDB-lite"/>
    </source>
</evidence>
<keyword evidence="3" id="KW-0433">Leucine-rich repeat</keyword>
<dbReference type="SMART" id="SM00369">
    <property type="entry name" value="LRR_TYP"/>
    <property type="match status" value="2"/>
</dbReference>
<keyword evidence="5" id="KW-0970">Cilium biogenesis/degradation</keyword>
<dbReference type="STRING" id="31033.ENSTRUP00000031067"/>
<dbReference type="PROSITE" id="PS51450">
    <property type="entry name" value="LRR"/>
    <property type="match status" value="4"/>
</dbReference>
<dbReference type="SMART" id="SM00015">
    <property type="entry name" value="IQ"/>
    <property type="match status" value="1"/>
</dbReference>
<dbReference type="PROSITE" id="PS50096">
    <property type="entry name" value="IQ"/>
    <property type="match status" value="1"/>
</dbReference>
<feature type="region of interest" description="Disordered" evidence="10">
    <location>
        <begin position="557"/>
        <end position="582"/>
    </location>
</feature>
<dbReference type="InterPro" id="IPR001611">
    <property type="entry name" value="Leu-rich_rpt"/>
</dbReference>
<evidence type="ECO:0000256" key="5">
    <source>
        <dbReference type="ARBA" id="ARBA00022794"/>
    </source>
</evidence>
<feature type="region of interest" description="Disordered" evidence="10">
    <location>
        <begin position="379"/>
        <end position="433"/>
    </location>
</feature>
<dbReference type="GO" id="GO:1902018">
    <property type="term" value="P:negative regulation of cilium assembly"/>
    <property type="evidence" value="ECO:0007669"/>
    <property type="project" value="TreeGrafter"/>
</dbReference>
<gene>
    <name evidence="11" type="primary">cep97</name>
</gene>
<dbReference type="Proteomes" id="UP000005226">
    <property type="component" value="Chromosome 1"/>
</dbReference>
<dbReference type="SUPFAM" id="SSF52058">
    <property type="entry name" value="L domain-like"/>
    <property type="match status" value="1"/>
</dbReference>
<evidence type="ECO:0000256" key="1">
    <source>
        <dbReference type="ARBA" id="ARBA00004300"/>
    </source>
</evidence>
<evidence type="ECO:0000256" key="4">
    <source>
        <dbReference type="ARBA" id="ARBA00022737"/>
    </source>
</evidence>
<dbReference type="GO" id="GO:0030030">
    <property type="term" value="P:cell projection organization"/>
    <property type="evidence" value="ECO:0007669"/>
    <property type="project" value="UniProtKB-KW"/>
</dbReference>
<dbReference type="Ensembl" id="ENSTRUT00000031185.3">
    <property type="protein sequence ID" value="ENSTRUP00000031067.3"/>
    <property type="gene ID" value="ENSTRUG00000012266.3"/>
</dbReference>
<dbReference type="PANTHER" id="PTHR45973:SF2">
    <property type="entry name" value="CENTROSOMAL PROTEIN OF 97 KDA"/>
    <property type="match status" value="1"/>
</dbReference>
<evidence type="ECO:0000313" key="12">
    <source>
        <dbReference type="Proteomes" id="UP000005226"/>
    </source>
</evidence>
<dbReference type="Pfam" id="PF00612">
    <property type="entry name" value="IQ"/>
    <property type="match status" value="1"/>
</dbReference>
<keyword evidence="2" id="KW-0963">Cytoplasm</keyword>
<dbReference type="Pfam" id="PF14580">
    <property type="entry name" value="LRR_9"/>
    <property type="match status" value="1"/>
</dbReference>
<feature type="region of interest" description="Disordered" evidence="10">
    <location>
        <begin position="295"/>
        <end position="321"/>
    </location>
</feature>
<evidence type="ECO:0000256" key="7">
    <source>
        <dbReference type="ARBA" id="ARBA00058656"/>
    </source>
</evidence>
<feature type="compositionally biased region" description="Polar residues" evidence="10">
    <location>
        <begin position="311"/>
        <end position="321"/>
    </location>
</feature>